<proteinExistence type="predicted"/>
<accession>A0A5Q6RZ38</accession>
<name>A0A5Q6RZ38_9ACTN</name>
<reference evidence="1 2" key="1">
    <citation type="submission" date="2019-09" db="EMBL/GenBank/DDBJ databases">
        <title>Mumia zhuanghuii sp. nov. isolated from the intestinal contents of plateau pika (Ochotona curzoniae) in the Qinghai-Tibet plateau of China.</title>
        <authorList>
            <person name="Tian Z."/>
        </authorList>
    </citation>
    <scope>NUCLEOTIDE SEQUENCE [LARGE SCALE GENOMIC DNA]</scope>
    <source>
        <strain evidence="2">350</strain>
    </source>
</reference>
<organism evidence="1 2">
    <name type="scientific">Mumia zhuanghuii</name>
    <dbReference type="NCBI Taxonomy" id="2585211"/>
    <lineage>
        <taxon>Bacteria</taxon>
        <taxon>Bacillati</taxon>
        <taxon>Actinomycetota</taxon>
        <taxon>Actinomycetes</taxon>
        <taxon>Propionibacteriales</taxon>
        <taxon>Nocardioidaceae</taxon>
        <taxon>Mumia</taxon>
    </lineage>
</organism>
<dbReference type="EMBL" id="VDFQ02000002">
    <property type="protein sequence ID" value="KAA1423353.1"/>
    <property type="molecule type" value="Genomic_DNA"/>
</dbReference>
<comment type="caution">
    <text evidence="1">The sequence shown here is derived from an EMBL/GenBank/DDBJ whole genome shotgun (WGS) entry which is preliminary data.</text>
</comment>
<evidence type="ECO:0000313" key="2">
    <source>
        <dbReference type="Proteomes" id="UP000307768"/>
    </source>
</evidence>
<sequence>MAEFKKPLVAGPDLFASLPGDDDPLTRAEAGARVAHLLVRGARDASDRETTDRVLALADEHGLDLLAELWATAPADSLAGALWRLYVLRTWVRRDPVRAAREFDAGKRHAPVDEVVAGVVDPPGPQEVVALVDAVVRGVVTNDLADTLDRAAAFARIVGIGRAALDEDEGDDALSALRLVDTAAALQRAAAHERQGDLG</sequence>
<dbReference type="Proteomes" id="UP000307768">
    <property type="component" value="Unassembled WGS sequence"/>
</dbReference>
<evidence type="ECO:0008006" key="3">
    <source>
        <dbReference type="Google" id="ProtNLM"/>
    </source>
</evidence>
<gene>
    <name evidence="1" type="ORF">FE697_006990</name>
</gene>
<evidence type="ECO:0000313" key="1">
    <source>
        <dbReference type="EMBL" id="KAA1423353.1"/>
    </source>
</evidence>
<dbReference type="OrthoDB" id="5188280at2"/>
<dbReference type="AlphaFoldDB" id="A0A5Q6RZ38"/>
<dbReference type="RefSeq" id="WP_149768872.1">
    <property type="nucleotide sequence ID" value="NZ_VDFQ02000002.1"/>
</dbReference>
<protein>
    <recommendedName>
        <fullName evidence="3">DNA-directed RNA polymerase subunit beta</fullName>
    </recommendedName>
</protein>